<evidence type="ECO:0000256" key="1">
    <source>
        <dbReference type="SAM" id="MobiDB-lite"/>
    </source>
</evidence>
<reference evidence="3" key="1">
    <citation type="journal article" date="2019" name="Int. J. Syst. Evol. Microbiol.">
        <title>The Global Catalogue of Microorganisms (GCM) 10K type strain sequencing project: providing services to taxonomists for standard genome sequencing and annotation.</title>
        <authorList>
            <consortium name="The Broad Institute Genomics Platform"/>
            <consortium name="The Broad Institute Genome Sequencing Center for Infectious Disease"/>
            <person name="Wu L."/>
            <person name="Ma J."/>
        </authorList>
    </citation>
    <scope>NUCLEOTIDE SEQUENCE [LARGE SCALE GENOMIC DNA]</scope>
    <source>
        <strain evidence="3">JCM 18304</strain>
    </source>
</reference>
<sequence length="107" mass="11418">MLPGMTCLLGAANAEGARALTVTVLTAIARPTIRRRRRSGDLSMRFLHLTRKVFDGLSKYRLMSLGQDSNIGVFAANPEIAAAGWAGEGEDEGCRVADQSATRDGLP</sequence>
<comment type="caution">
    <text evidence="2">The sequence shown here is derived from an EMBL/GenBank/DDBJ whole genome shotgun (WGS) entry which is preliminary data.</text>
</comment>
<protein>
    <submittedName>
        <fullName evidence="2">Uncharacterized protein</fullName>
    </submittedName>
</protein>
<dbReference type="Proteomes" id="UP001501570">
    <property type="component" value="Unassembled WGS sequence"/>
</dbReference>
<gene>
    <name evidence="2" type="ORF">GCM10023322_68870</name>
</gene>
<accession>A0ABP9SM41</accession>
<feature type="region of interest" description="Disordered" evidence="1">
    <location>
        <begin position="88"/>
        <end position="107"/>
    </location>
</feature>
<proteinExistence type="predicted"/>
<evidence type="ECO:0000313" key="2">
    <source>
        <dbReference type="EMBL" id="GAA5197505.1"/>
    </source>
</evidence>
<name>A0ABP9SM41_9ACTN</name>
<evidence type="ECO:0000313" key="3">
    <source>
        <dbReference type="Proteomes" id="UP001501570"/>
    </source>
</evidence>
<organism evidence="2 3">
    <name type="scientific">Rugosimonospora acidiphila</name>
    <dbReference type="NCBI Taxonomy" id="556531"/>
    <lineage>
        <taxon>Bacteria</taxon>
        <taxon>Bacillati</taxon>
        <taxon>Actinomycetota</taxon>
        <taxon>Actinomycetes</taxon>
        <taxon>Micromonosporales</taxon>
        <taxon>Micromonosporaceae</taxon>
        <taxon>Rugosimonospora</taxon>
    </lineage>
</organism>
<dbReference type="EMBL" id="BAABJQ010000030">
    <property type="protein sequence ID" value="GAA5197505.1"/>
    <property type="molecule type" value="Genomic_DNA"/>
</dbReference>
<keyword evidence="3" id="KW-1185">Reference proteome</keyword>